<evidence type="ECO:0000256" key="2">
    <source>
        <dbReference type="ARBA" id="ARBA00022473"/>
    </source>
</evidence>
<dbReference type="InterPro" id="IPR039618">
    <property type="entry name" value="CLE9-13"/>
</dbReference>
<feature type="compositionally biased region" description="Basic and acidic residues" evidence="5">
    <location>
        <begin position="70"/>
        <end position="86"/>
    </location>
</feature>
<dbReference type="PANTHER" id="PTHR34359">
    <property type="entry name" value="CLAVATA3/ESR (CLE)-RELATED PROTEIN 10"/>
    <property type="match status" value="1"/>
</dbReference>
<evidence type="ECO:0000256" key="6">
    <source>
        <dbReference type="SAM" id="SignalP"/>
    </source>
</evidence>
<keyword evidence="7" id="KW-1185">Reference proteome</keyword>
<evidence type="ECO:0000313" key="8">
    <source>
        <dbReference type="RefSeq" id="XP_022727349.1"/>
    </source>
</evidence>
<organism evidence="7 8">
    <name type="scientific">Durio zibethinus</name>
    <name type="common">Durian</name>
    <dbReference type="NCBI Taxonomy" id="66656"/>
    <lineage>
        <taxon>Eukaryota</taxon>
        <taxon>Viridiplantae</taxon>
        <taxon>Streptophyta</taxon>
        <taxon>Embryophyta</taxon>
        <taxon>Tracheophyta</taxon>
        <taxon>Spermatophyta</taxon>
        <taxon>Magnoliopsida</taxon>
        <taxon>eudicotyledons</taxon>
        <taxon>Gunneridae</taxon>
        <taxon>Pentapetalae</taxon>
        <taxon>rosids</taxon>
        <taxon>malvids</taxon>
        <taxon>Malvales</taxon>
        <taxon>Malvaceae</taxon>
        <taxon>Helicteroideae</taxon>
        <taxon>Durio</taxon>
    </lineage>
</organism>
<keyword evidence="6" id="KW-0732">Signal</keyword>
<evidence type="ECO:0000256" key="3">
    <source>
        <dbReference type="ARBA" id="ARBA00022782"/>
    </source>
</evidence>
<evidence type="ECO:0000256" key="4">
    <source>
        <dbReference type="ARBA" id="ARBA00023278"/>
    </source>
</evidence>
<keyword evidence="4" id="KW-0379">Hydroxylation</keyword>
<dbReference type="PANTHER" id="PTHR34359:SF28">
    <property type="entry name" value="CLAVATA3_ESR (CLE)-RELATED PROTEIN 12"/>
    <property type="match status" value="1"/>
</dbReference>
<feature type="region of interest" description="Disordered" evidence="5">
    <location>
        <begin position="68"/>
        <end position="112"/>
    </location>
</feature>
<dbReference type="OrthoDB" id="753861at2759"/>
<dbReference type="Proteomes" id="UP000515121">
    <property type="component" value="Unplaced"/>
</dbReference>
<protein>
    <submittedName>
        <fullName evidence="8">CLAVATA3/ESR (CLE)-related protein 12-like</fullName>
    </submittedName>
</protein>
<dbReference type="KEGG" id="dzi:111283178"/>
<evidence type="ECO:0000313" key="7">
    <source>
        <dbReference type="Proteomes" id="UP000515121"/>
    </source>
</evidence>
<name>A0A6P5XG90_DURZI</name>
<accession>A0A6P5XG90</accession>
<dbReference type="RefSeq" id="XP_022727349.1">
    <property type="nucleotide sequence ID" value="XM_022871614.1"/>
</dbReference>
<dbReference type="AlphaFoldDB" id="A0A6P5XG90"/>
<sequence>MAWTVSHILFTILWLSLLFLLLHQFQNFKFKTTSKQTSSITFSSLSHNPLINTRKVVASKFVFTPFQKHHQQEQDEHSPDMKKQSEPADNEIDPRYGVQKRLVPTGSNPLHH</sequence>
<comment type="similarity">
    <text evidence="1">Belongs to the CLV3/ESR signal peptide family.</text>
</comment>
<evidence type="ECO:0000256" key="1">
    <source>
        <dbReference type="ARBA" id="ARBA00005416"/>
    </source>
</evidence>
<proteinExistence type="inferred from homology"/>
<feature type="chain" id="PRO_5028144719" evidence="6">
    <location>
        <begin position="25"/>
        <end position="112"/>
    </location>
</feature>
<dbReference type="GO" id="GO:0030154">
    <property type="term" value="P:cell differentiation"/>
    <property type="evidence" value="ECO:0007669"/>
    <property type="project" value="UniProtKB-KW"/>
</dbReference>
<keyword evidence="2" id="KW-0217">Developmental protein</keyword>
<keyword evidence="3" id="KW-0221">Differentiation</keyword>
<evidence type="ECO:0000256" key="5">
    <source>
        <dbReference type="SAM" id="MobiDB-lite"/>
    </source>
</evidence>
<reference evidence="8" key="1">
    <citation type="submission" date="2025-08" db="UniProtKB">
        <authorList>
            <consortium name="RefSeq"/>
        </authorList>
    </citation>
    <scope>IDENTIFICATION</scope>
    <source>
        <tissue evidence="8">Fruit stalk</tissue>
    </source>
</reference>
<dbReference type="GeneID" id="111283178"/>
<feature type="signal peptide" evidence="6">
    <location>
        <begin position="1"/>
        <end position="24"/>
    </location>
</feature>
<gene>
    <name evidence="8" type="primary">LOC111283178</name>
</gene>